<evidence type="ECO:0000259" key="5">
    <source>
        <dbReference type="PROSITE" id="PS51192"/>
    </source>
</evidence>
<evidence type="ECO:0008006" key="9">
    <source>
        <dbReference type="Google" id="ProtNLM"/>
    </source>
</evidence>
<dbReference type="Pfam" id="PF00271">
    <property type="entry name" value="Helicase_C"/>
    <property type="match status" value="1"/>
</dbReference>
<dbReference type="GO" id="GO:0043138">
    <property type="term" value="F:3'-5' DNA helicase activity"/>
    <property type="evidence" value="ECO:0007669"/>
    <property type="project" value="TreeGrafter"/>
</dbReference>
<evidence type="ECO:0000313" key="8">
    <source>
        <dbReference type="Proteomes" id="UP000188324"/>
    </source>
</evidence>
<dbReference type="Gene3D" id="3.40.50.300">
    <property type="entry name" value="P-loop containing nucleotide triphosphate hydrolases"/>
    <property type="match status" value="2"/>
</dbReference>
<feature type="domain" description="Helicase ATP-binding" evidence="5">
    <location>
        <begin position="91"/>
        <end position="311"/>
    </location>
</feature>
<dbReference type="OrthoDB" id="3197455at2"/>
<proteinExistence type="predicted"/>
<dbReference type="PROSITE" id="PS51192">
    <property type="entry name" value="HELICASE_ATP_BIND_1"/>
    <property type="match status" value="1"/>
</dbReference>
<dbReference type="PROSITE" id="PS51194">
    <property type="entry name" value="HELICASE_CTER"/>
    <property type="match status" value="1"/>
</dbReference>
<feature type="region of interest" description="Disordered" evidence="4">
    <location>
        <begin position="278"/>
        <end position="298"/>
    </location>
</feature>
<dbReference type="InterPro" id="IPR018973">
    <property type="entry name" value="MZB"/>
</dbReference>
<dbReference type="SMART" id="SM00487">
    <property type="entry name" value="DEXDc"/>
    <property type="match status" value="1"/>
</dbReference>
<dbReference type="PANTHER" id="PTHR47957:SF3">
    <property type="entry name" value="ATP-DEPENDENT HELICASE HRQ1"/>
    <property type="match status" value="1"/>
</dbReference>
<keyword evidence="1" id="KW-0547">Nucleotide-binding</keyword>
<dbReference type="RefSeq" id="WP_077341972.1">
    <property type="nucleotide sequence ID" value="NZ_CP019605.1"/>
</dbReference>
<dbReference type="Pfam" id="PF09369">
    <property type="entry name" value="MZB"/>
    <property type="match status" value="1"/>
</dbReference>
<dbReference type="SUPFAM" id="SSF52540">
    <property type="entry name" value="P-loop containing nucleoside triphosphate hydrolases"/>
    <property type="match status" value="2"/>
</dbReference>
<organism evidence="7 8">
    <name type="scientific">Tessaracoccus flavus</name>
    <dbReference type="NCBI Taxonomy" id="1610493"/>
    <lineage>
        <taxon>Bacteria</taxon>
        <taxon>Bacillati</taxon>
        <taxon>Actinomycetota</taxon>
        <taxon>Actinomycetes</taxon>
        <taxon>Propionibacteriales</taxon>
        <taxon>Propionibacteriaceae</taxon>
        <taxon>Tessaracoccus</taxon>
    </lineage>
</organism>
<sequence>MSELLPGRQATRLCAGLIDYLTTTFALVDSDAQAALREMLEDEREGMFKGPYLRSGMPFSPAPRRAVSPLDRMPSGFDPYAHQAAAFRRLSSLNGRPQPTLVTTGTGSGKTEAFLSPILDHCLRARRQGVGGMKALILYPMNALANDQAQRLARLITERDAEGHQPLGSITAALYTGDAAVSADGKRSGSATKVTENGIITDRAIIRDDPPDILLTNYKMLDQLLLRSADQKLWEKSAESLTYLVLDEFHTYDGAQGTDVAMLLRRLGLALKSYWPERGSAGDTHSAEEWGRPLGRVSPVGTSATLGPREDAPSGAMDIVDFATRVFGEKLDDGCVVGEQRLAPDEWSDGGARLSAWLPVSEVSTRGSLRSRPAQPAEMQAGRGSSASGEGEGVEVTEQVAGDVVAQIDDDTEPAELCRIVLTALHEDPGTADLKTLAKSSAFIREFLDATAQATHVTELARLVRGTPETLDVRRRFVIAVHGALGHLRARGKNGGPDRTMPSTEAHMWVRELSRIDRYADSAARFRWADDGPPAASEDATQGGGIAFPAIHCRFCGRSGWGVELGPVGDTLAANDENIRRHHVTREGRFRPLLNASADADSDAPPETGLAWFDPRERRIITTPSDVDPTAVREGRVLRVVTHVGEDADDDSAKDTCPSCGQTDAIRFTGSAIATLMSVTLSNMFGQATLDEAEKKSLVFVDSVQDAAHRAGFVSSRSHTLTLRSVLRAAGDAPRSLPALVEHAVEQAKNDKFKRYRLLAPNLTAREEEFKPFWERDNPPAKLTAIAQERLLFSAALEFGLTSSFGRTLERTGTMSAHVAIDGADLLRSARKALDTLDPGLFPHDVDDRMLTAWARGAVERIRTQGGIWHPWLERYVTEDGNRWHLWSRKGRAKYMPPFPPGRSTPAFPRVGGAKIEPNKALLDPVTGTRAWYARWARRCLNVDGSTGGVLARTLLDQLAKDQLLHAVETRSGATVYAIEPERVVVAPTEDSDVDAGRHTLRCTTCHGEFPVSLDTGAELDGGPCLHATCAGTLAPHSGDADNYYRRLYRSSEVRRVVAREHTSLLDTATRLKYENAFKSSADDPTAPNVLVATPTLEMGIDIGDLSSVMLASLPRTVSNYVQRVGRAGRLTGNALDLAFVQGRGEFLPRLGDPLSLINGAVTPPATYLSAEEILRRQFIAHLADSLARDPDAIHPRTTGTALAQPTGGKATFLDQLVEASRQPGAVDRFLAAFAVDGDLTATLRPDAADALRAWATPGPDGSSGLVATIGHAAQRWHAEQQDLKDRLDQLVAELPDLEAREQDSEDDARALKEARAEQRMLEAQIGAAYGDFWISALERIGLLPNYSLVDDSVQLDVTMSWIDSDTGEYHSEAADYSRASANALRDFAPGASFYVGGHQIDIDAVEVGHDGSAIRTVRLCPHCGYSHEGDDTPTTCPRCGKSGINDVGQRFETIELTRVSAFVRRDESRIDDSNDERVRAGFSIVTAADVDPQTVQHRWYTTGGLGAAYLKGMDVRWYNLGPRRHTAGEITIAGNRLAGPRFRICEACGHLDRTGLANKRDEHRPWCKHRHSHEEHTRSVLLTRKLTTEGVVLTLPQGIAFGDDVFAVPSLTAAVLLGLRENYGGAPDHLDVAFIKDPLLDNRDALLLHDLVPGGTGYLAELADPRELWQVLTGALERVKDCACADEGRLSCHRCLLPFAAPYNREVTSRVAAERHLRTLLGIDGGEPPLVPSWTITEAPPAPDPTGESWLEERFRAAFLRLAAKLGGTVKQTPSISGSNIITVSLGSRTFRLRPQVHVANSKPDFVLSSEGLPDVAIFTDGWQFHASPKCNNIADDAAKRRILRQGGTLVLAITAQDLALDEAGDAVAPPSWFRAPLVQRLNAEPSMQHTAAAREALLAGPLAFLAGWMQQPDPDNLGRFARAAAFSVFASGAAPADGPVDDLAVGLLSGSGGQTRVWRHGSLVVAVSVPAPGSVRLAAVLDDTVDLNIPEAKEAWREWLRLANVLALLPASIAAFEARSAAAIPAAPVVDIVHGGVDVGAEWQPIVEELAGESAEVLDLVAALSEAGVAAPDGEVGYELDGVPFELVWTSEKIAVQLDPTPGVEVDGWRILAPDAAVIAAAWKERSGA</sequence>
<feature type="coiled-coil region" evidence="3">
    <location>
        <begin position="1274"/>
        <end position="1315"/>
    </location>
</feature>
<evidence type="ECO:0000256" key="3">
    <source>
        <dbReference type="SAM" id="Coils"/>
    </source>
</evidence>
<accession>A0A1Q2CEW2</accession>
<dbReference type="GO" id="GO:0003676">
    <property type="term" value="F:nucleic acid binding"/>
    <property type="evidence" value="ECO:0007669"/>
    <property type="project" value="InterPro"/>
</dbReference>
<dbReference type="Pfam" id="PF00270">
    <property type="entry name" value="DEAD"/>
    <property type="match status" value="1"/>
</dbReference>
<keyword evidence="2" id="KW-0067">ATP-binding</keyword>
<keyword evidence="8" id="KW-1185">Reference proteome</keyword>
<protein>
    <recommendedName>
        <fullName evidence="9">DEAD/DEAH box helicase</fullName>
    </recommendedName>
</protein>
<dbReference type="InterPro" id="IPR014001">
    <property type="entry name" value="Helicase_ATP-bd"/>
</dbReference>
<evidence type="ECO:0000256" key="4">
    <source>
        <dbReference type="SAM" id="MobiDB-lite"/>
    </source>
</evidence>
<feature type="domain" description="Helicase C-terminal" evidence="6">
    <location>
        <begin position="1013"/>
        <end position="1175"/>
    </location>
</feature>
<evidence type="ECO:0000256" key="1">
    <source>
        <dbReference type="ARBA" id="ARBA00022741"/>
    </source>
</evidence>
<evidence type="ECO:0000259" key="6">
    <source>
        <dbReference type="PROSITE" id="PS51194"/>
    </source>
</evidence>
<evidence type="ECO:0000256" key="2">
    <source>
        <dbReference type="ARBA" id="ARBA00022840"/>
    </source>
</evidence>
<feature type="region of interest" description="Disordered" evidence="4">
    <location>
        <begin position="365"/>
        <end position="392"/>
    </location>
</feature>
<feature type="compositionally biased region" description="Low complexity" evidence="4">
    <location>
        <begin position="381"/>
        <end position="392"/>
    </location>
</feature>
<keyword evidence="3" id="KW-0175">Coiled coil</keyword>
<evidence type="ECO:0000313" key="7">
    <source>
        <dbReference type="EMBL" id="AQP44662.1"/>
    </source>
</evidence>
<dbReference type="GO" id="GO:0005524">
    <property type="term" value="F:ATP binding"/>
    <property type="evidence" value="ECO:0007669"/>
    <property type="project" value="UniProtKB-KW"/>
</dbReference>
<name>A0A1Q2CEW2_9ACTN</name>
<dbReference type="Gene3D" id="2.20.28.10">
    <property type="match status" value="1"/>
</dbReference>
<dbReference type="GO" id="GO:0006289">
    <property type="term" value="P:nucleotide-excision repair"/>
    <property type="evidence" value="ECO:0007669"/>
    <property type="project" value="TreeGrafter"/>
</dbReference>
<dbReference type="KEGG" id="tfl:RPIT_07440"/>
<dbReference type="PANTHER" id="PTHR47957">
    <property type="entry name" value="ATP-DEPENDENT HELICASE HRQ1"/>
    <property type="match status" value="1"/>
</dbReference>
<dbReference type="GO" id="GO:0036297">
    <property type="term" value="P:interstrand cross-link repair"/>
    <property type="evidence" value="ECO:0007669"/>
    <property type="project" value="TreeGrafter"/>
</dbReference>
<reference evidence="7 8" key="1">
    <citation type="journal article" date="2016" name="Int. J. Syst. Evol. Microbiol.">
        <title>Tessaracoccus flavus sp. nov., isolated from the drainage system of a lindane-producing factory.</title>
        <authorList>
            <person name="Kumari R."/>
            <person name="Singh P."/>
            <person name="Schumann P."/>
            <person name="Lal R."/>
        </authorList>
    </citation>
    <scope>NUCLEOTIDE SEQUENCE [LARGE SCALE GENOMIC DNA]</scope>
    <source>
        <strain evidence="7 8">RP1T</strain>
    </source>
</reference>
<dbReference type="InterPro" id="IPR001650">
    <property type="entry name" value="Helicase_C-like"/>
</dbReference>
<dbReference type="SMART" id="SM00490">
    <property type="entry name" value="HELICc"/>
    <property type="match status" value="1"/>
</dbReference>
<dbReference type="InterPro" id="IPR011545">
    <property type="entry name" value="DEAD/DEAH_box_helicase_dom"/>
</dbReference>
<dbReference type="InterPro" id="IPR027417">
    <property type="entry name" value="P-loop_NTPase"/>
</dbReference>
<dbReference type="STRING" id="1610493.RPIT_07440"/>
<dbReference type="Proteomes" id="UP000188324">
    <property type="component" value="Chromosome"/>
</dbReference>
<gene>
    <name evidence="7" type="ORF">RPIT_07440</name>
</gene>
<dbReference type="EMBL" id="CP019605">
    <property type="protein sequence ID" value="AQP44662.1"/>
    <property type="molecule type" value="Genomic_DNA"/>
</dbReference>
<dbReference type="SUPFAM" id="SSF57802">
    <property type="entry name" value="Rubredoxin-like"/>
    <property type="match status" value="1"/>
</dbReference>